<feature type="domain" description="GspL cytoplasmic actin-ATPase-like" evidence="11">
    <location>
        <begin position="5"/>
        <end position="182"/>
    </location>
</feature>
<evidence type="ECO:0000256" key="5">
    <source>
        <dbReference type="ARBA" id="ARBA00022519"/>
    </source>
</evidence>
<evidence type="ECO:0000256" key="10">
    <source>
        <dbReference type="PIRNR" id="PIRNR015761"/>
    </source>
</evidence>
<reference evidence="14" key="1">
    <citation type="journal article" date="2019" name="Int. J. Syst. Evol. Microbiol.">
        <title>The Global Catalogue of Microorganisms (GCM) 10K type strain sequencing project: providing services to taxonomists for standard genome sequencing and annotation.</title>
        <authorList>
            <consortium name="The Broad Institute Genomics Platform"/>
            <consortium name="The Broad Institute Genome Sequencing Center for Infectious Disease"/>
            <person name="Wu L."/>
            <person name="Ma J."/>
        </authorList>
    </citation>
    <scope>NUCLEOTIDE SEQUENCE [LARGE SCALE GENOMIC DNA]</scope>
    <source>
        <strain evidence="14">CCUG 63419</strain>
    </source>
</reference>
<keyword evidence="6" id="KW-0812">Transmembrane</keyword>
<organism evidence="13 14">
    <name type="scientific">Paraperlucidibaca wandonensis</name>
    <dbReference type="NCBI Taxonomy" id="1268273"/>
    <lineage>
        <taxon>Bacteria</taxon>
        <taxon>Pseudomonadati</taxon>
        <taxon>Pseudomonadota</taxon>
        <taxon>Gammaproteobacteria</taxon>
        <taxon>Moraxellales</taxon>
        <taxon>Moraxellaceae</taxon>
        <taxon>Paraperlucidibaca</taxon>
    </lineage>
</organism>
<dbReference type="Gene3D" id="3.30.420.380">
    <property type="match status" value="1"/>
</dbReference>
<proteinExistence type="inferred from homology"/>
<gene>
    <name evidence="13" type="primary">gspL</name>
    <name evidence="13" type="ORF">ACFQ0F_04020</name>
</gene>
<comment type="similarity">
    <text evidence="2 10">Belongs to the GSP L family.</text>
</comment>
<dbReference type="Pfam" id="PF05134">
    <property type="entry name" value="T2SSL"/>
    <property type="match status" value="1"/>
</dbReference>
<comment type="subcellular location">
    <subcellularLocation>
        <location evidence="1">Cell inner membrane</location>
        <topology evidence="1">Single-pass membrane protein</topology>
    </subcellularLocation>
</comment>
<feature type="domain" description="GspL periplasmic" evidence="12">
    <location>
        <begin position="252"/>
        <end position="345"/>
    </location>
</feature>
<keyword evidence="5" id="KW-0997">Cell inner membrane</keyword>
<evidence type="ECO:0000256" key="6">
    <source>
        <dbReference type="ARBA" id="ARBA00022692"/>
    </source>
</evidence>
<evidence type="ECO:0000313" key="13">
    <source>
        <dbReference type="EMBL" id="MFD0949563.1"/>
    </source>
</evidence>
<dbReference type="InterPro" id="IPR007812">
    <property type="entry name" value="T2SS_protein-GspL"/>
</dbReference>
<keyword evidence="7 10" id="KW-0653">Protein transport</keyword>
<evidence type="ECO:0000259" key="11">
    <source>
        <dbReference type="Pfam" id="PF05134"/>
    </source>
</evidence>
<dbReference type="NCBIfam" id="TIGR01709">
    <property type="entry name" value="typeII_sec_gspL"/>
    <property type="match status" value="1"/>
</dbReference>
<dbReference type="SUPFAM" id="SSF53067">
    <property type="entry name" value="Actin-like ATPase domain"/>
    <property type="match status" value="1"/>
</dbReference>
<keyword evidence="8" id="KW-1133">Transmembrane helix</keyword>
<evidence type="ECO:0000256" key="8">
    <source>
        <dbReference type="ARBA" id="ARBA00022989"/>
    </source>
</evidence>
<dbReference type="EMBL" id="JBHTIT010000001">
    <property type="protein sequence ID" value="MFD0949563.1"/>
    <property type="molecule type" value="Genomic_DNA"/>
</dbReference>
<comment type="function">
    <text evidence="10">Inner membrane component of the type II secretion system required for the energy-dependent secretion of extracellular factors such as proteases and toxins from the periplasm.</text>
</comment>
<keyword evidence="9" id="KW-0472">Membrane</keyword>
<keyword evidence="14" id="KW-1185">Reference proteome</keyword>
<sequence>MERLFLRLPTLNSGDITAVSYAEGQWQRLGTWQSIDAIAEELLANADVPVVLVTPVGIDIALVIEASARQRKEAGIGLVALAEEQLGEDFERLQWSLTDLDEGTVLARGISLSYMQHWLQAFDALGIRPVAAIPEASLLQSDSEHWLWYPVGAEVYLQAQPGEAALVAESDAAMVLDQLLSQRNGSAAPVRLRYPQGTSLPPLPERISPSPAPWQDWADLIKQQATARWATHPQNWLTGALAPQSKYPWSPRWKWAIAMLVVASLAMIAGDRFMAYKLSSEATLARAEAEQNYRQYFPEERRITNLARQFSARQAAGNTLAPEVVLQLMAQTAPSADWQIKQFDYRDNVPARIDVAGGVLDEINGWSQALEAQGVSVKVENARLDNGVAQATLHVASMGAKR</sequence>
<dbReference type="InterPro" id="IPR025691">
    <property type="entry name" value="GspL_pp_dom"/>
</dbReference>
<evidence type="ECO:0000256" key="2">
    <source>
        <dbReference type="ARBA" id="ARBA00005318"/>
    </source>
</evidence>
<evidence type="ECO:0000256" key="9">
    <source>
        <dbReference type="ARBA" id="ARBA00023136"/>
    </source>
</evidence>
<dbReference type="InterPro" id="IPR043129">
    <property type="entry name" value="ATPase_NBD"/>
</dbReference>
<keyword evidence="3 10" id="KW-0813">Transport</keyword>
<evidence type="ECO:0000313" key="14">
    <source>
        <dbReference type="Proteomes" id="UP001597044"/>
    </source>
</evidence>
<protein>
    <recommendedName>
        <fullName evidence="10">Type II secretion system protein L</fullName>
        <shortName evidence="10">T2SS protein L</shortName>
    </recommendedName>
</protein>
<evidence type="ECO:0000256" key="3">
    <source>
        <dbReference type="ARBA" id="ARBA00022448"/>
    </source>
</evidence>
<comment type="caution">
    <text evidence="13">The sequence shown here is derived from an EMBL/GenBank/DDBJ whole genome shotgun (WGS) entry which is preliminary data.</text>
</comment>
<name>A0ABW3HGY9_9GAMM</name>
<evidence type="ECO:0000256" key="1">
    <source>
        <dbReference type="ARBA" id="ARBA00004377"/>
    </source>
</evidence>
<keyword evidence="4" id="KW-1003">Cell membrane</keyword>
<dbReference type="InterPro" id="IPR024230">
    <property type="entry name" value="GspL_cyto_dom"/>
</dbReference>
<dbReference type="Proteomes" id="UP001597044">
    <property type="component" value="Unassembled WGS sequence"/>
</dbReference>
<dbReference type="RefSeq" id="WP_379069371.1">
    <property type="nucleotide sequence ID" value="NZ_JBHTIT010000001.1"/>
</dbReference>
<accession>A0ABW3HGY9</accession>
<evidence type="ECO:0000256" key="4">
    <source>
        <dbReference type="ARBA" id="ARBA00022475"/>
    </source>
</evidence>
<dbReference type="PIRSF" id="PIRSF015761">
    <property type="entry name" value="Protein_L"/>
    <property type="match status" value="1"/>
</dbReference>
<dbReference type="Pfam" id="PF12693">
    <property type="entry name" value="GspL_C"/>
    <property type="match status" value="1"/>
</dbReference>
<evidence type="ECO:0000256" key="7">
    <source>
        <dbReference type="ARBA" id="ARBA00022927"/>
    </source>
</evidence>
<evidence type="ECO:0000259" key="12">
    <source>
        <dbReference type="Pfam" id="PF12693"/>
    </source>
</evidence>